<feature type="domain" description="LysM" evidence="3">
    <location>
        <begin position="116"/>
        <end position="160"/>
    </location>
</feature>
<dbReference type="Pfam" id="PF23473">
    <property type="entry name" value="LysM3_LYK4_5"/>
    <property type="match status" value="1"/>
</dbReference>
<keyword evidence="1" id="KW-0812">Transmembrane</keyword>
<name>A0A835LSH4_9MAGN</name>
<keyword evidence="5" id="KW-1185">Reference proteome</keyword>
<feature type="domain" description="Protein kinase" evidence="2">
    <location>
        <begin position="270"/>
        <end position="555"/>
    </location>
</feature>
<dbReference type="EMBL" id="JADFTS010000005">
    <property type="protein sequence ID" value="KAF9605890.1"/>
    <property type="molecule type" value="Genomic_DNA"/>
</dbReference>
<dbReference type="GO" id="GO:0004672">
    <property type="term" value="F:protein kinase activity"/>
    <property type="evidence" value="ECO:0007669"/>
    <property type="project" value="InterPro"/>
</dbReference>
<dbReference type="InterPro" id="IPR011009">
    <property type="entry name" value="Kinase-like_dom_sf"/>
</dbReference>
<keyword evidence="1" id="KW-1133">Transmembrane helix</keyword>
<dbReference type="InterPro" id="IPR001245">
    <property type="entry name" value="Ser-Thr/Tyr_kinase_cat_dom"/>
</dbReference>
<organism evidence="4 5">
    <name type="scientific">Coptis chinensis</name>
    <dbReference type="NCBI Taxonomy" id="261450"/>
    <lineage>
        <taxon>Eukaryota</taxon>
        <taxon>Viridiplantae</taxon>
        <taxon>Streptophyta</taxon>
        <taxon>Embryophyta</taxon>
        <taxon>Tracheophyta</taxon>
        <taxon>Spermatophyta</taxon>
        <taxon>Magnoliopsida</taxon>
        <taxon>Ranunculales</taxon>
        <taxon>Ranunculaceae</taxon>
        <taxon>Coptidoideae</taxon>
        <taxon>Coptis</taxon>
    </lineage>
</organism>
<dbReference type="InterPro" id="IPR052611">
    <property type="entry name" value="Plant_RLK_LysM"/>
</dbReference>
<evidence type="ECO:0000313" key="4">
    <source>
        <dbReference type="EMBL" id="KAF9605890.1"/>
    </source>
</evidence>
<dbReference type="GO" id="GO:0005524">
    <property type="term" value="F:ATP binding"/>
    <property type="evidence" value="ECO:0007669"/>
    <property type="project" value="InterPro"/>
</dbReference>
<dbReference type="InterPro" id="IPR018392">
    <property type="entry name" value="LysM"/>
</dbReference>
<gene>
    <name evidence="4" type="ORF">IFM89_020399</name>
</gene>
<accession>A0A835LSH4</accession>
<dbReference type="PROSITE" id="PS50011">
    <property type="entry name" value="PROTEIN_KINASE_DOM"/>
    <property type="match status" value="1"/>
</dbReference>
<dbReference type="PANTHER" id="PTHR45927">
    <property type="entry name" value="LYSM-DOMAIN RECEPTOR-LIKE KINASE-RELATED"/>
    <property type="match status" value="1"/>
</dbReference>
<dbReference type="Pfam" id="PF07714">
    <property type="entry name" value="PK_Tyr_Ser-Thr"/>
    <property type="match status" value="1"/>
</dbReference>
<dbReference type="Pfam" id="PF23472">
    <property type="entry name" value="LysM2_CERK1_LYK3_4_5"/>
    <property type="match status" value="1"/>
</dbReference>
<keyword evidence="1" id="KW-0472">Membrane</keyword>
<dbReference type="AlphaFoldDB" id="A0A835LSH4"/>
<comment type="caution">
    <text evidence="4">The sequence shown here is derived from an EMBL/GenBank/DDBJ whole genome shotgun (WGS) entry which is preliminary data.</text>
</comment>
<dbReference type="Gene3D" id="3.10.350.10">
    <property type="entry name" value="LysM domain"/>
    <property type="match status" value="1"/>
</dbReference>
<feature type="transmembrane region" description="Helical" evidence="1">
    <location>
        <begin position="203"/>
        <end position="227"/>
    </location>
</feature>
<sequence>MSSLFKSNYTQLLTMNNLTESNSIELTLGREVIIPINCSCSGARFSQAVFKYNASGNVTISTIACGVFEGLLKSQTLFEQNPTYVGNTSEAVEITVPIRCACPDRFDKRNGVKYLVTYPIVETDTTPVIASKFGIAEEKLLTANSLDPFSTIFPQTTLLIPTKGIPTVNLEITPPVELPPGPRTVIPLKKVAQSSSSRRRKTYIVAGLALSISILLLVLILGLFIHIRRVWYPLSFQPLSLSARNSQFSNFSADFLDGMAKLKHSLLNFSLEELQLATGDFCDSSAVGHSFYHGLVGGSHLAIEHMESEDAANRVLDILTKINHLSIVRLEGFCYGTRPYLVFEFAANGCLRGCLSNGKLAKELTWTRRMQIAFDVAAGLHYIHHCTNPSYVHRDINSRTVLITMDWRAKITGFKWAKPLFSGNEDKVEEEKMYNKSGIVGHKSYLAPEYLHHGLSSPKVDIFAFGVVLLELMSSKEAAMDACMLKDSVEFLADGGIEGSSNCLEKLKQFMDPSLEGNYPLGDALCLTLLAKGCVDKNPNHRPTMNDVLKALSRIV</sequence>
<evidence type="ECO:0000259" key="2">
    <source>
        <dbReference type="PROSITE" id="PS50011"/>
    </source>
</evidence>
<dbReference type="InterPro" id="IPR036779">
    <property type="entry name" value="LysM_dom_sf"/>
</dbReference>
<dbReference type="Proteomes" id="UP000631114">
    <property type="component" value="Unassembled WGS sequence"/>
</dbReference>
<dbReference type="SUPFAM" id="SSF56112">
    <property type="entry name" value="Protein kinase-like (PK-like)"/>
    <property type="match status" value="1"/>
</dbReference>
<dbReference type="Gene3D" id="3.30.200.20">
    <property type="entry name" value="Phosphorylase Kinase, domain 1"/>
    <property type="match status" value="1"/>
</dbReference>
<dbReference type="PROSITE" id="PS51782">
    <property type="entry name" value="LYSM"/>
    <property type="match status" value="1"/>
</dbReference>
<reference evidence="4 5" key="1">
    <citation type="submission" date="2020-10" db="EMBL/GenBank/DDBJ databases">
        <title>The Coptis chinensis genome and diversification of protoberbering-type alkaloids.</title>
        <authorList>
            <person name="Wang B."/>
            <person name="Shu S."/>
            <person name="Song C."/>
            <person name="Liu Y."/>
        </authorList>
    </citation>
    <scope>NUCLEOTIDE SEQUENCE [LARGE SCALE GENOMIC DNA]</scope>
    <source>
        <strain evidence="4">HL-2020</strain>
        <tissue evidence="4">Leaf</tissue>
    </source>
</reference>
<evidence type="ECO:0000256" key="1">
    <source>
        <dbReference type="SAM" id="Phobius"/>
    </source>
</evidence>
<dbReference type="Gene3D" id="1.10.510.10">
    <property type="entry name" value="Transferase(Phosphotransferase) domain 1"/>
    <property type="match status" value="1"/>
</dbReference>
<evidence type="ECO:0000259" key="3">
    <source>
        <dbReference type="PROSITE" id="PS51782"/>
    </source>
</evidence>
<dbReference type="InterPro" id="IPR056562">
    <property type="entry name" value="LysM2_CERK1_LYK3_4_5"/>
</dbReference>
<dbReference type="InterPro" id="IPR056563">
    <property type="entry name" value="LysM3_LYK4_5"/>
</dbReference>
<dbReference type="GO" id="GO:0005886">
    <property type="term" value="C:plasma membrane"/>
    <property type="evidence" value="ECO:0007669"/>
    <property type="project" value="UniProtKB-ARBA"/>
</dbReference>
<proteinExistence type="predicted"/>
<evidence type="ECO:0000313" key="5">
    <source>
        <dbReference type="Proteomes" id="UP000631114"/>
    </source>
</evidence>
<dbReference type="PANTHER" id="PTHR45927:SF9">
    <property type="entry name" value="FAMILY PROTEIN _ PEPTIDOGLYCAN-BINDING LYSM DOMAIN-CONTAINING PROTEIN, PUTATIVE-RELATED"/>
    <property type="match status" value="1"/>
</dbReference>
<dbReference type="OrthoDB" id="60033at2759"/>
<dbReference type="InterPro" id="IPR000719">
    <property type="entry name" value="Prot_kinase_dom"/>
</dbReference>
<protein>
    <submittedName>
        <fullName evidence="4">Uncharacterized protein</fullName>
    </submittedName>
</protein>